<reference evidence="6" key="1">
    <citation type="journal article" date="2013" name="Genome Announc.">
        <title>Genome sequence of the food spoilage yeast Zygosaccharomyces bailii CLIB 213(T).</title>
        <authorList>
            <person name="Galeote V."/>
            <person name="Bigey F."/>
            <person name="Devillers H."/>
            <person name="Neuveglise C."/>
            <person name="Dequin S."/>
        </authorList>
    </citation>
    <scope>NUCLEOTIDE SEQUENCE [LARGE SCALE GENOMIC DNA]</scope>
    <source>
        <strain evidence="6">CLIB 213 / ATCC 58445 / CBS 680 / CCRC 21525 / NBRC 1098 / NCYC 1416 / NRRL Y-2227</strain>
    </source>
</reference>
<accession>A0A8J2X934</accession>
<keyword evidence="6" id="KW-1185">Reference proteome</keyword>
<dbReference type="SMART" id="SM00320">
    <property type="entry name" value="WD40"/>
    <property type="match status" value="7"/>
</dbReference>
<evidence type="ECO:0000256" key="1">
    <source>
        <dbReference type="ARBA" id="ARBA00022574"/>
    </source>
</evidence>
<evidence type="ECO:0000256" key="3">
    <source>
        <dbReference type="PROSITE-ProRule" id="PRU00221"/>
    </source>
</evidence>
<dbReference type="PROSITE" id="PS50294">
    <property type="entry name" value="WD_REPEATS_REGION"/>
    <property type="match status" value="4"/>
</dbReference>
<dbReference type="PROSITE" id="PS00678">
    <property type="entry name" value="WD_REPEATS_1"/>
    <property type="match status" value="2"/>
</dbReference>
<dbReference type="PROSITE" id="PS50082">
    <property type="entry name" value="WD_REPEATS_2"/>
    <property type="match status" value="4"/>
</dbReference>
<feature type="region of interest" description="Disordered" evidence="4">
    <location>
        <begin position="93"/>
        <end position="113"/>
    </location>
</feature>
<dbReference type="GO" id="GO:0030621">
    <property type="term" value="F:U4 snRNA binding"/>
    <property type="evidence" value="ECO:0007669"/>
    <property type="project" value="TreeGrafter"/>
</dbReference>
<dbReference type="PRINTS" id="PR00320">
    <property type="entry name" value="GPROTEINBRPT"/>
</dbReference>
<feature type="repeat" description="WD" evidence="3">
    <location>
        <begin position="302"/>
        <end position="343"/>
    </location>
</feature>
<dbReference type="PANTHER" id="PTHR19846:SF0">
    <property type="entry name" value="PRE-MRNA PROCESSING FACTOR 4"/>
    <property type="match status" value="1"/>
</dbReference>
<dbReference type="InterPro" id="IPR019775">
    <property type="entry name" value="WD40_repeat_CS"/>
</dbReference>
<dbReference type="CDD" id="cd00200">
    <property type="entry name" value="WD40"/>
    <property type="match status" value="1"/>
</dbReference>
<dbReference type="AlphaFoldDB" id="A0A8J2X934"/>
<evidence type="ECO:0000256" key="2">
    <source>
        <dbReference type="ARBA" id="ARBA00022737"/>
    </source>
</evidence>
<dbReference type="Proteomes" id="UP000019375">
    <property type="component" value="Unassembled WGS sequence"/>
</dbReference>
<dbReference type="InterPro" id="IPR015943">
    <property type="entry name" value="WD40/YVTN_repeat-like_dom_sf"/>
</dbReference>
<evidence type="ECO:0000313" key="6">
    <source>
        <dbReference type="Proteomes" id="UP000019375"/>
    </source>
</evidence>
<feature type="repeat" description="WD" evidence="3">
    <location>
        <begin position="344"/>
        <end position="385"/>
    </location>
</feature>
<dbReference type="Pfam" id="PF00400">
    <property type="entry name" value="WD40"/>
    <property type="match status" value="6"/>
</dbReference>
<keyword evidence="2" id="KW-0677">Repeat</keyword>
<protein>
    <submittedName>
        <fullName evidence="5">ZYBA0S06-06810g1_1</fullName>
    </submittedName>
</protein>
<dbReference type="Gene3D" id="2.130.10.10">
    <property type="entry name" value="YVTN repeat-like/Quinoprotein amine dehydrogenase"/>
    <property type="match status" value="2"/>
</dbReference>
<dbReference type="SUPFAM" id="SSF50978">
    <property type="entry name" value="WD40 repeat-like"/>
    <property type="match status" value="1"/>
</dbReference>
<dbReference type="InterPro" id="IPR020472">
    <property type="entry name" value="WD40_PAC1"/>
</dbReference>
<evidence type="ECO:0000256" key="4">
    <source>
        <dbReference type="SAM" id="MobiDB-lite"/>
    </source>
</evidence>
<gene>
    <name evidence="5" type="ORF">BN860_06810g</name>
</gene>
<organism evidence="5 6">
    <name type="scientific">Zygosaccharomyces bailii (strain CLIB 213 / ATCC 58445 / CBS 680 / BCRC 21525 / NBRC 1098 / NCYC 1416 / NRRL Y-2227)</name>
    <dbReference type="NCBI Taxonomy" id="1333698"/>
    <lineage>
        <taxon>Eukaryota</taxon>
        <taxon>Fungi</taxon>
        <taxon>Dikarya</taxon>
        <taxon>Ascomycota</taxon>
        <taxon>Saccharomycotina</taxon>
        <taxon>Saccharomycetes</taxon>
        <taxon>Saccharomycetales</taxon>
        <taxon>Saccharomycetaceae</taxon>
        <taxon>Zygosaccharomyces</taxon>
    </lineage>
</organism>
<sequence>MAAHNSITYDNLLPKNINGDSVAELRRLDFQGNERLHLIPTIDDEVKAALTLLKEPETLDDEDAFMRRERLAELIFKYPAHRATFESSIYYKNDTEKSPRNEEEEEEEEDFYTPASGELVSARKFLIQYSLGRARERLRKESFRAQTFNLPEELKKRRQIASYAKNIELIGSQVVSRRPVSQVALSPNEDYVAAASWAGDITLLDKQSLEILNTKRGAFTGKVGGMDWSICHDLLVAGGEDGLVKVFAMHNNQLCDISTYEGHENRVTATKFHPTANYIASASFDMTWRLWDVESRNELLLQEGHSQEIYSLAFQCDGALLCTAGLDSTGLVWDLRSGKRTTVLSGHAQPIYSVDWSPNGYQIATGSGDGTVKIWDLRKSEHQETILAHNSIVTRAKFDKSGYCLISCGYDKAINLYSTDNWLKITTLQGHMDKILCSDIAEGASSVVSSGWDRSVKLWRVEN</sequence>
<evidence type="ECO:0000313" key="5">
    <source>
        <dbReference type="EMBL" id="CDF90363.1"/>
    </source>
</evidence>
<dbReference type="OrthoDB" id="540662at2759"/>
<dbReference type="PANTHER" id="PTHR19846">
    <property type="entry name" value="WD40 REPEAT PROTEIN"/>
    <property type="match status" value="1"/>
</dbReference>
<feature type="repeat" description="WD" evidence="3">
    <location>
        <begin position="428"/>
        <end position="463"/>
    </location>
</feature>
<keyword evidence="1 3" id="KW-0853">WD repeat</keyword>
<proteinExistence type="predicted"/>
<feature type="repeat" description="WD" evidence="3">
    <location>
        <begin position="260"/>
        <end position="301"/>
    </location>
</feature>
<dbReference type="InterPro" id="IPR001680">
    <property type="entry name" value="WD40_rpt"/>
</dbReference>
<dbReference type="InterPro" id="IPR036322">
    <property type="entry name" value="WD40_repeat_dom_sf"/>
</dbReference>
<dbReference type="EMBL" id="HG316459">
    <property type="protein sequence ID" value="CDF90363.1"/>
    <property type="molecule type" value="Genomic_DNA"/>
</dbReference>
<dbReference type="GO" id="GO:0017070">
    <property type="term" value="F:U6 snRNA binding"/>
    <property type="evidence" value="ECO:0007669"/>
    <property type="project" value="TreeGrafter"/>
</dbReference>
<dbReference type="GO" id="GO:0000398">
    <property type="term" value="P:mRNA splicing, via spliceosome"/>
    <property type="evidence" value="ECO:0007669"/>
    <property type="project" value="TreeGrafter"/>
</dbReference>
<dbReference type="GO" id="GO:0046540">
    <property type="term" value="C:U4/U6 x U5 tri-snRNP complex"/>
    <property type="evidence" value="ECO:0007669"/>
    <property type="project" value="TreeGrafter"/>
</dbReference>
<name>A0A8J2X934_ZYGB2</name>
<feature type="compositionally biased region" description="Acidic residues" evidence="4">
    <location>
        <begin position="102"/>
        <end position="111"/>
    </location>
</feature>